<dbReference type="AlphaFoldDB" id="A0A146K0N2"/>
<dbReference type="EMBL" id="GDID01007272">
    <property type="protein sequence ID" value="JAP89334.1"/>
    <property type="molecule type" value="Transcribed_RNA"/>
</dbReference>
<reference evidence="1" key="1">
    <citation type="submission" date="2015-07" db="EMBL/GenBank/DDBJ databases">
        <title>Adaptation to a free-living lifestyle via gene acquisitions in the diplomonad Trepomonas sp. PC1.</title>
        <authorList>
            <person name="Xu F."/>
            <person name="Jerlstrom-Hultqvist J."/>
            <person name="Kolisko M."/>
            <person name="Simpson A.G.B."/>
            <person name="Roger A.J."/>
            <person name="Svard S.G."/>
            <person name="Andersson J.O."/>
        </authorList>
    </citation>
    <scope>NUCLEOTIDE SEQUENCE</scope>
    <source>
        <strain evidence="1">PC1</strain>
    </source>
</reference>
<organism evidence="1">
    <name type="scientific">Trepomonas sp. PC1</name>
    <dbReference type="NCBI Taxonomy" id="1076344"/>
    <lineage>
        <taxon>Eukaryota</taxon>
        <taxon>Metamonada</taxon>
        <taxon>Diplomonadida</taxon>
        <taxon>Hexamitidae</taxon>
        <taxon>Hexamitinae</taxon>
        <taxon>Trepomonas</taxon>
    </lineage>
</organism>
<accession>A0A146K0N2</accession>
<protein>
    <submittedName>
        <fullName evidence="1">Uncharacterized protein</fullName>
    </submittedName>
</protein>
<proteinExistence type="predicted"/>
<sequence length="176" mass="19442">MYLVLIGGLFLVITLVSWSVYATTSVLNKDHILMNESIQITQNMVNKTELMVTSGLLGIPIHAVYTTQNLRPKSECVLNRDEYQNLPKKCYKLKDIKLTVNSKFQWDADANIDYATEDFMTDSINGVINNSVLFGGISVIVAGIISVICIICCCTGCCSCCCCKKHTSETVGLLRV</sequence>
<evidence type="ECO:0000313" key="1">
    <source>
        <dbReference type="EMBL" id="JAP89334.1"/>
    </source>
</evidence>
<gene>
    <name evidence="1" type="ORF">TPC1_31171</name>
</gene>
<name>A0A146K0N2_9EUKA</name>